<organism evidence="2 3">
    <name type="scientific">Blyttiomyces helicus</name>
    <dbReference type="NCBI Taxonomy" id="388810"/>
    <lineage>
        <taxon>Eukaryota</taxon>
        <taxon>Fungi</taxon>
        <taxon>Fungi incertae sedis</taxon>
        <taxon>Chytridiomycota</taxon>
        <taxon>Chytridiomycota incertae sedis</taxon>
        <taxon>Chytridiomycetes</taxon>
        <taxon>Chytridiomycetes incertae sedis</taxon>
        <taxon>Blyttiomyces</taxon>
    </lineage>
</organism>
<accession>A0A4P9WA04</accession>
<reference evidence="3" key="1">
    <citation type="journal article" date="2018" name="Nat. Microbiol.">
        <title>Leveraging single-cell genomics to expand the fungal tree of life.</title>
        <authorList>
            <person name="Ahrendt S.R."/>
            <person name="Quandt C.A."/>
            <person name="Ciobanu D."/>
            <person name="Clum A."/>
            <person name="Salamov A."/>
            <person name="Andreopoulos B."/>
            <person name="Cheng J.F."/>
            <person name="Woyke T."/>
            <person name="Pelin A."/>
            <person name="Henrissat B."/>
            <person name="Reynolds N.K."/>
            <person name="Benny G.L."/>
            <person name="Smith M.E."/>
            <person name="James T.Y."/>
            <person name="Grigoriev I.V."/>
        </authorList>
    </citation>
    <scope>NUCLEOTIDE SEQUENCE [LARGE SCALE GENOMIC DNA]</scope>
</reference>
<protein>
    <submittedName>
        <fullName evidence="2">Uncharacterized protein</fullName>
    </submittedName>
</protein>
<evidence type="ECO:0000313" key="3">
    <source>
        <dbReference type="Proteomes" id="UP000269721"/>
    </source>
</evidence>
<dbReference type="AlphaFoldDB" id="A0A4P9WA04"/>
<proteinExistence type="predicted"/>
<sequence>MSCENAPFHPGGSHLLEEQARQTPWVRPNRGGDQIAQDCQQNDRRRPLQVFLEPDAEKIPAMITKLERDFEEFHRRLSISRAPAVSPKAVRNTVEFCAYFAKQWLPSAILNSWCMSSRHTAYSIMGIPLELIPTTNNQLEEFNSYFKRHAMGGIQLQRRARHDVVVVYEIQKILPISFCFRLCSARSRLSSATMRQGHALGASPSTGTALIGCTPLAAPACVDNAAVAAPATPLPLLAIGTSSVVPSSGAQQDADGEAIFLSERDFALVSCTENTVVVLVPSQVPPGHTYLCSFFPTRMPACNCPKFCLGANGNPAGGCVDPCKHIGVTRRQEEACKYAQNANAAVQLSAPAVSNASPAEEQAALSEQDAPSAEQDLAHGAPDAALEEAPRQPNPVGPLAPTEAGFVSDSGDDLWLHLKQCHAHHAWIVATSQAAILRISRYLGSLNSDVDPDAEVDVPQGELLADFA</sequence>
<dbReference type="EMBL" id="KZ996794">
    <property type="protein sequence ID" value="RKO88323.1"/>
    <property type="molecule type" value="Genomic_DNA"/>
</dbReference>
<dbReference type="Proteomes" id="UP000269721">
    <property type="component" value="Unassembled WGS sequence"/>
</dbReference>
<feature type="region of interest" description="Disordered" evidence="1">
    <location>
        <begin position="352"/>
        <end position="377"/>
    </location>
</feature>
<keyword evidence="3" id="KW-1185">Reference proteome</keyword>
<gene>
    <name evidence="2" type="ORF">BDK51DRAFT_29323</name>
</gene>
<evidence type="ECO:0000313" key="2">
    <source>
        <dbReference type="EMBL" id="RKO88323.1"/>
    </source>
</evidence>
<name>A0A4P9WA04_9FUNG</name>
<evidence type="ECO:0000256" key="1">
    <source>
        <dbReference type="SAM" id="MobiDB-lite"/>
    </source>
</evidence>